<organism evidence="3 4">
    <name type="scientific">Sphingobium cupriresistens LL01</name>
    <dbReference type="NCBI Taxonomy" id="1420583"/>
    <lineage>
        <taxon>Bacteria</taxon>
        <taxon>Pseudomonadati</taxon>
        <taxon>Pseudomonadota</taxon>
        <taxon>Alphaproteobacteria</taxon>
        <taxon>Sphingomonadales</taxon>
        <taxon>Sphingomonadaceae</taxon>
        <taxon>Sphingobium</taxon>
    </lineage>
</organism>
<evidence type="ECO:0000313" key="4">
    <source>
        <dbReference type="Proteomes" id="UP000052232"/>
    </source>
</evidence>
<protein>
    <submittedName>
        <fullName evidence="3">ATPase AAA</fullName>
    </submittedName>
</protein>
<feature type="region of interest" description="Disordered" evidence="1">
    <location>
        <begin position="1"/>
        <end position="20"/>
    </location>
</feature>
<dbReference type="EMBL" id="JACT01000006">
    <property type="protein sequence ID" value="KMS52434.1"/>
    <property type="molecule type" value="Genomic_DNA"/>
</dbReference>
<accession>A0A0J7XL86</accession>
<evidence type="ECO:0000313" key="3">
    <source>
        <dbReference type="EMBL" id="KMS52434.1"/>
    </source>
</evidence>
<comment type="caution">
    <text evidence="3">The sequence shown here is derived from an EMBL/GenBank/DDBJ whole genome shotgun (WGS) entry which is preliminary data.</text>
</comment>
<reference evidence="3 4" key="1">
    <citation type="journal article" date="2015" name="G3 (Bethesda)">
        <title>Insights into Ongoing Evolution of the Hexachlorocyclohexane Catabolic Pathway from Comparative Genomics of Ten Sphingomonadaceae Strains.</title>
        <authorList>
            <person name="Pearce S.L."/>
            <person name="Oakeshott J.G."/>
            <person name="Pandey G."/>
        </authorList>
    </citation>
    <scope>NUCLEOTIDE SEQUENCE [LARGE SCALE GENOMIC DNA]</scope>
    <source>
        <strain evidence="3 4">LL01</strain>
    </source>
</reference>
<gene>
    <name evidence="3" type="ORF">V473_21505</name>
</gene>
<evidence type="ECO:0000259" key="2">
    <source>
        <dbReference type="Pfam" id="PF13191"/>
    </source>
</evidence>
<sequence length="400" mass="42514">MDPRRNPFAPGAGSRPPELAGREDVLETVAVALDRIRNGRHAQSMILLGLRGVGKTVLLNAMRRAAEGEGILSVPIEAPEGQSLPAMLVPALRTAMLKLDRGQAAMTLAKRGLGALARFVKAFKLSYGELEASLDLGEIGVADNGDLEADLIDLIDLAGAAAAERGTALVLFIDELQYVPERELAALITALHRARQNDRPITLVAAGLPQLAGQMGKAKSYAERLFLFTSVGPLAADAATSAIVHPIEAEECAIEKDAVAKIIEVTEGYPYFLQEWGKQCWDAAGASPITAADVDLAHPTAIAALDDSFFRVRFDRLTPSEKRYLRGMADLGEGPFASTAIADHIGRKPSSFGPVRASLIAKGMIFTPGYGETAFTVPMFGAFMRRAMPVGEIAAGQDPS</sequence>
<dbReference type="PANTHER" id="PTHR34301">
    <property type="entry name" value="DNA-BINDING PROTEIN-RELATED"/>
    <property type="match status" value="1"/>
</dbReference>
<dbReference type="Gene3D" id="3.40.50.300">
    <property type="entry name" value="P-loop containing nucleotide triphosphate hydrolases"/>
    <property type="match status" value="1"/>
</dbReference>
<dbReference type="Proteomes" id="UP000052232">
    <property type="component" value="Unassembled WGS sequence"/>
</dbReference>
<dbReference type="AlphaFoldDB" id="A0A0J7XL86"/>
<dbReference type="InterPro" id="IPR027417">
    <property type="entry name" value="P-loop_NTPase"/>
</dbReference>
<dbReference type="STRING" id="1420583.V473_21505"/>
<evidence type="ECO:0000256" key="1">
    <source>
        <dbReference type="SAM" id="MobiDB-lite"/>
    </source>
</evidence>
<feature type="domain" description="Orc1-like AAA ATPase" evidence="2">
    <location>
        <begin position="18"/>
        <end position="203"/>
    </location>
</feature>
<dbReference type="InterPro" id="IPR041664">
    <property type="entry name" value="AAA_16"/>
</dbReference>
<dbReference type="Pfam" id="PF13191">
    <property type="entry name" value="AAA_16"/>
    <property type="match status" value="1"/>
</dbReference>
<proteinExistence type="predicted"/>
<name>A0A0J7XL86_9SPHN</name>
<dbReference type="SUPFAM" id="SSF52540">
    <property type="entry name" value="P-loop containing nucleoside triphosphate hydrolases"/>
    <property type="match status" value="1"/>
</dbReference>
<dbReference type="RefSeq" id="WP_066609023.1">
    <property type="nucleotide sequence ID" value="NZ_KQ130437.1"/>
</dbReference>
<dbReference type="PANTHER" id="PTHR34301:SF8">
    <property type="entry name" value="ATPASE DOMAIN-CONTAINING PROTEIN"/>
    <property type="match status" value="1"/>
</dbReference>
<dbReference type="PATRIC" id="fig|1420583.3.peg.4115"/>
<keyword evidence="4" id="KW-1185">Reference proteome</keyword>